<sequence>MTKFEIMDNMNTNFVALSDQELMEMEGGFFGPVLFTVWGTQVLVGHALSAGATLGIAALATT</sequence>
<name>A0A9X4MJ21_STRSU</name>
<organism evidence="1 2">
    <name type="scientific">Streptococcus suis</name>
    <dbReference type="NCBI Taxonomy" id="1307"/>
    <lineage>
        <taxon>Bacteria</taxon>
        <taxon>Bacillati</taxon>
        <taxon>Bacillota</taxon>
        <taxon>Bacilli</taxon>
        <taxon>Lactobacillales</taxon>
        <taxon>Streptococcaceae</taxon>
        <taxon>Streptococcus</taxon>
    </lineage>
</organism>
<comment type="caution">
    <text evidence="1">The sequence shown here is derived from an EMBL/GenBank/DDBJ whole genome shotgun (WGS) entry which is preliminary data.</text>
</comment>
<accession>A0A9X4MJ21</accession>
<dbReference type="RefSeq" id="WP_029176448.1">
    <property type="nucleotide sequence ID" value="NZ_JARQPO010000033.1"/>
</dbReference>
<dbReference type="AlphaFoldDB" id="A0A9X4MJ21"/>
<dbReference type="Proteomes" id="UP001152879">
    <property type="component" value="Unassembled WGS sequence"/>
</dbReference>
<evidence type="ECO:0000313" key="2">
    <source>
        <dbReference type="Proteomes" id="UP001152879"/>
    </source>
</evidence>
<reference evidence="1" key="1">
    <citation type="submission" date="2022-07" db="EMBL/GenBank/DDBJ databases">
        <title>Whole Genome Sequencing of Streptococcus suis.</title>
        <authorList>
            <person name="Dai X."/>
            <person name="Huang J."/>
            <person name="Wang L."/>
        </authorList>
    </citation>
    <scope>NUCLEOTIDE SEQUENCE</scope>
    <source>
        <strain evidence="1">SFB2</strain>
    </source>
</reference>
<gene>
    <name evidence="1" type="ORF">NOL15_02175</name>
</gene>
<dbReference type="EMBL" id="JANFML010000003">
    <property type="protein sequence ID" value="MDG4511679.1"/>
    <property type="molecule type" value="Genomic_DNA"/>
</dbReference>
<protein>
    <submittedName>
        <fullName evidence="1">Class IIb bacteriocin, lactobin A/cerein 7B family</fullName>
    </submittedName>
</protein>
<proteinExistence type="predicted"/>
<evidence type="ECO:0000313" key="1">
    <source>
        <dbReference type="EMBL" id="MDG4511679.1"/>
    </source>
</evidence>